<dbReference type="SUPFAM" id="SSF57535">
    <property type="entry name" value="Complement control module/SCR domain"/>
    <property type="match status" value="1"/>
</dbReference>
<sequence length="209" mass="23901">MTCVDGKWDKMVTCKPVDCGIPDKYHVYPATFHCPEGTTYGKVCEFHCKEPAKLRALWNFCIYILVHPHYYSLTLFQCSQCVTVCLIIFACIPAIVVRAFKIQCTEDGTWQTGDCVPVTCDPPPDMFHGMYQCTKEFYFDSVCRINCDKQGNRTGPNNEIRCRKDGNWTGSFHVCKNIKEKCLSPHDLNRNIKLECNEGYGIGTCIFFI</sequence>
<evidence type="ECO:0000313" key="4">
    <source>
        <dbReference type="EMBL" id="MBN3291736.1"/>
    </source>
</evidence>
<comment type="caution">
    <text evidence="2">Lacks conserved residue(s) required for the propagation of feature annotation.</text>
</comment>
<dbReference type="EMBL" id="JAAWVN010013827">
    <property type="protein sequence ID" value="MBN3291736.1"/>
    <property type="molecule type" value="Genomic_DNA"/>
</dbReference>
<keyword evidence="1" id="KW-1015">Disulfide bond</keyword>
<dbReference type="PROSITE" id="PS50923">
    <property type="entry name" value="SUSHI"/>
    <property type="match status" value="1"/>
</dbReference>
<keyword evidence="5" id="KW-1185">Reference proteome</keyword>
<feature type="non-terminal residue" evidence="4">
    <location>
        <position position="209"/>
    </location>
</feature>
<feature type="domain" description="Sushi" evidence="3">
    <location>
        <begin position="118"/>
        <end position="177"/>
    </location>
</feature>
<dbReference type="PANTHER" id="PTHR46130:SF2">
    <property type="entry name" value="PAPPALYSIN-1"/>
    <property type="match status" value="1"/>
</dbReference>
<dbReference type="Pfam" id="PF00084">
    <property type="entry name" value="Sushi"/>
    <property type="match status" value="1"/>
</dbReference>
<dbReference type="Proteomes" id="UP001166052">
    <property type="component" value="Unassembled WGS sequence"/>
</dbReference>
<feature type="non-terminal residue" evidence="4">
    <location>
        <position position="1"/>
    </location>
</feature>
<name>A0ABS2YY72_POLSE</name>
<proteinExistence type="predicted"/>
<gene>
    <name evidence="4" type="primary">Pappa</name>
    <name evidence="4" type="ORF">GTO92_0012960</name>
</gene>
<comment type="caution">
    <text evidence="4">The sequence shown here is derived from an EMBL/GenBank/DDBJ whole genome shotgun (WGS) entry which is preliminary data.</text>
</comment>
<evidence type="ECO:0000256" key="1">
    <source>
        <dbReference type="ARBA" id="ARBA00023157"/>
    </source>
</evidence>
<dbReference type="Gene3D" id="2.10.70.10">
    <property type="entry name" value="Complement Module, domain 1"/>
    <property type="match status" value="1"/>
</dbReference>
<dbReference type="CDD" id="cd00033">
    <property type="entry name" value="CCP"/>
    <property type="match status" value="1"/>
</dbReference>
<accession>A0ABS2YY72</accession>
<protein>
    <submittedName>
        <fullName evidence="4">PAPP1 protein</fullName>
    </submittedName>
</protein>
<reference evidence="4" key="1">
    <citation type="journal article" date="2021" name="Cell">
        <title>Tracing the genetic footprints of vertebrate landing in non-teleost ray-finned fishes.</title>
        <authorList>
            <person name="Bi X."/>
            <person name="Wang K."/>
            <person name="Yang L."/>
            <person name="Pan H."/>
            <person name="Jiang H."/>
            <person name="Wei Q."/>
            <person name="Fang M."/>
            <person name="Yu H."/>
            <person name="Zhu C."/>
            <person name="Cai Y."/>
            <person name="He Y."/>
            <person name="Gan X."/>
            <person name="Zeng H."/>
            <person name="Yu D."/>
            <person name="Zhu Y."/>
            <person name="Jiang H."/>
            <person name="Qiu Q."/>
            <person name="Yang H."/>
            <person name="Zhang Y.E."/>
            <person name="Wang W."/>
            <person name="Zhu M."/>
            <person name="He S."/>
            <person name="Zhang G."/>
        </authorList>
    </citation>
    <scope>NUCLEOTIDE SEQUENCE</scope>
    <source>
        <strain evidence="4">Bchr_001</strain>
    </source>
</reference>
<organism evidence="4 5">
    <name type="scientific">Polypterus senegalus</name>
    <name type="common">Senegal bichir</name>
    <dbReference type="NCBI Taxonomy" id="55291"/>
    <lineage>
        <taxon>Eukaryota</taxon>
        <taxon>Metazoa</taxon>
        <taxon>Chordata</taxon>
        <taxon>Craniata</taxon>
        <taxon>Vertebrata</taxon>
        <taxon>Euteleostomi</taxon>
        <taxon>Actinopterygii</taxon>
        <taxon>Polypteriformes</taxon>
        <taxon>Polypteridae</taxon>
        <taxon>Polypterus</taxon>
    </lineage>
</organism>
<dbReference type="SMART" id="SM00032">
    <property type="entry name" value="CCP"/>
    <property type="match status" value="1"/>
</dbReference>
<dbReference type="InterPro" id="IPR000436">
    <property type="entry name" value="Sushi_SCR_CCP_dom"/>
</dbReference>
<evidence type="ECO:0000256" key="2">
    <source>
        <dbReference type="PROSITE-ProRule" id="PRU00302"/>
    </source>
</evidence>
<dbReference type="InterPro" id="IPR035976">
    <property type="entry name" value="Sushi/SCR/CCP_sf"/>
</dbReference>
<evidence type="ECO:0000259" key="3">
    <source>
        <dbReference type="PROSITE" id="PS50923"/>
    </source>
</evidence>
<dbReference type="PANTHER" id="PTHR46130">
    <property type="entry name" value="LAMGL DOMAIN-CONTAINING PROTEIN"/>
    <property type="match status" value="1"/>
</dbReference>
<dbReference type="InterPro" id="IPR043543">
    <property type="entry name" value="PAPPA/PAPPA2"/>
</dbReference>
<evidence type="ECO:0000313" key="5">
    <source>
        <dbReference type="Proteomes" id="UP001166052"/>
    </source>
</evidence>
<keyword evidence="2" id="KW-0768">Sushi</keyword>